<evidence type="ECO:0000256" key="1">
    <source>
        <dbReference type="SAM" id="MobiDB-lite"/>
    </source>
</evidence>
<accession>A0A1N6GCA7</accession>
<sequence>MFSLLLSLALAGDTVATPTETDAAEEKKMVCKSVKTLGTRIPQRVCRSSKEWAKINEAQKRQLETRSNQSRGTQGSN</sequence>
<gene>
    <name evidence="2" type="ORF">SAMN02745824_2767</name>
</gene>
<feature type="region of interest" description="Disordered" evidence="1">
    <location>
        <begin position="57"/>
        <end position="77"/>
    </location>
</feature>
<evidence type="ECO:0000313" key="2">
    <source>
        <dbReference type="EMBL" id="SIO05165.1"/>
    </source>
</evidence>
<dbReference type="EMBL" id="FSQW01000002">
    <property type="protein sequence ID" value="SIO05165.1"/>
    <property type="molecule type" value="Genomic_DNA"/>
</dbReference>
<dbReference type="RefSeq" id="WP_143182872.1">
    <property type="nucleotide sequence ID" value="NZ_FSQW01000002.1"/>
</dbReference>
<protein>
    <submittedName>
        <fullName evidence="2">Uncharacterized protein</fullName>
    </submittedName>
</protein>
<evidence type="ECO:0000313" key="3">
    <source>
        <dbReference type="Proteomes" id="UP000185192"/>
    </source>
</evidence>
<dbReference type="AlphaFoldDB" id="A0A1N6GCA7"/>
<reference evidence="3" key="1">
    <citation type="submission" date="2016-11" db="EMBL/GenBank/DDBJ databases">
        <authorList>
            <person name="Varghese N."/>
            <person name="Submissions S."/>
        </authorList>
    </citation>
    <scope>NUCLEOTIDE SEQUENCE [LARGE SCALE GENOMIC DNA]</scope>
    <source>
        <strain evidence="3">DSM 22363</strain>
    </source>
</reference>
<dbReference type="OrthoDB" id="7452636at2"/>
<organism evidence="2 3">
    <name type="scientific">Parasphingorhabdus marina DSM 22363</name>
    <dbReference type="NCBI Taxonomy" id="1123272"/>
    <lineage>
        <taxon>Bacteria</taxon>
        <taxon>Pseudomonadati</taxon>
        <taxon>Pseudomonadota</taxon>
        <taxon>Alphaproteobacteria</taxon>
        <taxon>Sphingomonadales</taxon>
        <taxon>Sphingomonadaceae</taxon>
        <taxon>Parasphingorhabdus</taxon>
    </lineage>
</organism>
<feature type="compositionally biased region" description="Polar residues" evidence="1">
    <location>
        <begin position="65"/>
        <end position="77"/>
    </location>
</feature>
<dbReference type="Proteomes" id="UP000185192">
    <property type="component" value="Unassembled WGS sequence"/>
</dbReference>
<name>A0A1N6GCA7_9SPHN</name>
<dbReference type="STRING" id="1123272.SAMN02745824_2767"/>
<keyword evidence="3" id="KW-1185">Reference proteome</keyword>
<proteinExistence type="predicted"/>